<dbReference type="EMBL" id="FODV01000001">
    <property type="protein sequence ID" value="SEO24256.1"/>
    <property type="molecule type" value="Genomic_DNA"/>
</dbReference>
<dbReference type="OrthoDB" id="258723at2157"/>
<accession>A0A1H8N416</accession>
<organism evidence="1 2">
    <name type="scientific">Halogranum amylolyticum</name>
    <dbReference type="NCBI Taxonomy" id="660520"/>
    <lineage>
        <taxon>Archaea</taxon>
        <taxon>Methanobacteriati</taxon>
        <taxon>Methanobacteriota</taxon>
        <taxon>Stenosarchaea group</taxon>
        <taxon>Halobacteria</taxon>
        <taxon>Halobacteriales</taxon>
        <taxon>Haloferacaceae</taxon>
    </lineage>
</organism>
<proteinExistence type="predicted"/>
<dbReference type="InterPro" id="IPR048687">
    <property type="entry name" value="HVO_2248-like"/>
</dbReference>
<name>A0A1H8N416_9EURY</name>
<evidence type="ECO:0000313" key="2">
    <source>
        <dbReference type="Proteomes" id="UP000199126"/>
    </source>
</evidence>
<reference evidence="2" key="1">
    <citation type="submission" date="2016-10" db="EMBL/GenBank/DDBJ databases">
        <authorList>
            <person name="Varghese N."/>
            <person name="Submissions S."/>
        </authorList>
    </citation>
    <scope>NUCLEOTIDE SEQUENCE [LARGE SCALE GENOMIC DNA]</scope>
    <source>
        <strain evidence="2">CGMCC 1.10121</strain>
    </source>
</reference>
<gene>
    <name evidence="1" type="ORF">SAMN04487948_101289</name>
</gene>
<keyword evidence="2" id="KW-1185">Reference proteome</keyword>
<dbReference type="Proteomes" id="UP000199126">
    <property type="component" value="Unassembled WGS sequence"/>
</dbReference>
<dbReference type="Pfam" id="PF21535">
    <property type="entry name" value="HVO_2248"/>
    <property type="match status" value="1"/>
</dbReference>
<dbReference type="RefSeq" id="WP_089820674.1">
    <property type="nucleotide sequence ID" value="NZ_FODV01000001.1"/>
</dbReference>
<protein>
    <submittedName>
        <fullName evidence="1">Uncharacterized protein</fullName>
    </submittedName>
</protein>
<dbReference type="AlphaFoldDB" id="A0A1H8N416"/>
<sequence length="273" mass="30755">MSRHRSRFTGDSRLLHRQAIRIPLSNEEAELGLHRNMATVAAAQERKAEMIADPDVSMLDVYERQLEGLERSYRASVERDMGDDFEAAALAYAGGDRDDGVAATAAYLNEAVWRIQQMFTVSDMVVFPLILRYPHCCTVNVRFVRGHVDENVLWYESPEHSAEELDDEYTEVYHCESRYSQRQAAERIRSGAQTVRDQFPDPRETPFEERCLGGVVSAFGRRGSAFCSGLEAVTPDPDRFGDSSALTTPEIVEESPLARETKESWLGNDAVVL</sequence>
<evidence type="ECO:0000313" key="1">
    <source>
        <dbReference type="EMBL" id="SEO24256.1"/>
    </source>
</evidence>